<keyword evidence="3" id="KW-1185">Reference proteome</keyword>
<comment type="caution">
    <text evidence="2">The sequence shown here is derived from an EMBL/GenBank/DDBJ whole genome shotgun (WGS) entry which is preliminary data.</text>
</comment>
<dbReference type="InterPro" id="IPR036439">
    <property type="entry name" value="Dockerin_dom_sf"/>
</dbReference>
<dbReference type="GO" id="GO:0000272">
    <property type="term" value="P:polysaccharide catabolic process"/>
    <property type="evidence" value="ECO:0007669"/>
    <property type="project" value="InterPro"/>
</dbReference>
<evidence type="ECO:0000256" key="1">
    <source>
        <dbReference type="SAM" id="MobiDB-lite"/>
    </source>
</evidence>
<feature type="region of interest" description="Disordered" evidence="1">
    <location>
        <begin position="4726"/>
        <end position="4749"/>
    </location>
</feature>
<feature type="region of interest" description="Disordered" evidence="1">
    <location>
        <begin position="4781"/>
        <end position="4813"/>
    </location>
</feature>
<dbReference type="RefSeq" id="WP_197455129.1">
    <property type="nucleotide sequence ID" value="NZ_CP151726.1"/>
</dbReference>
<feature type="compositionally biased region" description="Polar residues" evidence="1">
    <location>
        <begin position="4736"/>
        <end position="4749"/>
    </location>
</feature>
<reference evidence="2 3" key="1">
    <citation type="submission" date="2019-02" db="EMBL/GenBank/DDBJ databases">
        <title>Deep-cultivation of Planctomycetes and their phenomic and genomic characterization uncovers novel biology.</title>
        <authorList>
            <person name="Wiegand S."/>
            <person name="Jogler M."/>
            <person name="Boedeker C."/>
            <person name="Pinto D."/>
            <person name="Vollmers J."/>
            <person name="Rivas-Marin E."/>
            <person name="Kohn T."/>
            <person name="Peeters S.H."/>
            <person name="Heuer A."/>
            <person name="Rast P."/>
            <person name="Oberbeckmann S."/>
            <person name="Bunk B."/>
            <person name="Jeske O."/>
            <person name="Meyerdierks A."/>
            <person name="Storesund J.E."/>
            <person name="Kallscheuer N."/>
            <person name="Luecker S."/>
            <person name="Lage O.M."/>
            <person name="Pohl T."/>
            <person name="Merkel B.J."/>
            <person name="Hornburger P."/>
            <person name="Mueller R.-W."/>
            <person name="Bruemmer F."/>
            <person name="Labrenz M."/>
            <person name="Spormann A.M."/>
            <person name="Op Den Camp H."/>
            <person name="Overmann J."/>
            <person name="Amann R."/>
            <person name="Jetten M.S.M."/>
            <person name="Mascher T."/>
            <person name="Medema M.H."/>
            <person name="Devos D.P."/>
            <person name="Kaster A.-K."/>
            <person name="Ovreas L."/>
            <person name="Rohde M."/>
            <person name="Galperin M.Y."/>
            <person name="Jogler C."/>
        </authorList>
    </citation>
    <scope>NUCLEOTIDE SEQUENCE [LARGE SCALE GENOMIC DNA]</scope>
    <source>
        <strain evidence="2 3">Pla52n</strain>
    </source>
</reference>
<evidence type="ECO:0000313" key="3">
    <source>
        <dbReference type="Proteomes" id="UP000320176"/>
    </source>
</evidence>
<dbReference type="SUPFAM" id="SSF63446">
    <property type="entry name" value="Type I dockerin domain"/>
    <property type="match status" value="1"/>
</dbReference>
<organism evidence="2 3">
    <name type="scientific">Stieleria varia</name>
    <dbReference type="NCBI Taxonomy" id="2528005"/>
    <lineage>
        <taxon>Bacteria</taxon>
        <taxon>Pseudomonadati</taxon>
        <taxon>Planctomycetota</taxon>
        <taxon>Planctomycetia</taxon>
        <taxon>Pirellulales</taxon>
        <taxon>Pirellulaceae</taxon>
        <taxon>Stieleria</taxon>
    </lineage>
</organism>
<dbReference type="GO" id="GO:0004553">
    <property type="term" value="F:hydrolase activity, hydrolyzing O-glycosyl compounds"/>
    <property type="evidence" value="ECO:0007669"/>
    <property type="project" value="InterPro"/>
</dbReference>
<protein>
    <submittedName>
        <fullName evidence="2">Uncharacterized protein</fullName>
    </submittedName>
</protein>
<dbReference type="NCBIfam" id="NF012206">
    <property type="entry name" value="LktA_tand_53"/>
    <property type="match status" value="12"/>
</dbReference>
<evidence type="ECO:0000313" key="2">
    <source>
        <dbReference type="EMBL" id="TWT91153.1"/>
    </source>
</evidence>
<dbReference type="Gene3D" id="1.10.1330.10">
    <property type="entry name" value="Dockerin domain"/>
    <property type="match status" value="2"/>
</dbReference>
<dbReference type="Pfam" id="PF00404">
    <property type="entry name" value="Dockerin_1"/>
    <property type="match status" value="1"/>
</dbReference>
<sequence length="4826" mass="493439">MEQLESRQLLAADFIVDEPARDLKLQVSGNEIRVIDLADGSFSRTVAVGDIDSDKVQITANSLLVDSAVGLDGDSLEVTANKIEFKTGGSLNTADLNSAPSPVSEGNSGDITLTAREIVLGASTLSSVIVGGGAFSAGDITLTATDKPPIALSVFADTIAPALYAPRDAKITLSGATLRGDDVSITAEGETSSRWDEIGGFGEDIGQELIGKLQAVPQLAISALSPISGQVKIHDASAAVSLTDVTINSDASVTIGSTASADASFNTIAMNGATTLGSVVLISLGYSQSKSSATVNLQGNTVINAGGSVDITSNASSESAVTARADANAVGSSNSVEAAFNVAAAYTTENSTIMVSQTTNITSGGSVTVDAQGKVVNEVTASTSIFDDGFGGASLAVGVDDATIKAEVHGTITSNGNATNQALSFAATDVSAANDQITLNNIPATHPLRVGERFTYDAGPGNEGAKTDIGLVDGRTYIVREASDPPAVPPGNGLISQTVRLVSADSIDLDARQVPTGSQHTLTKLAAIKFAATDVTAEAGTNDGLISLPTLPAGVTQLTYLGSKLAAGEDADTVLAPIAGLAQNQTYDVTRVGNQVKLKLPGAADFIDFVAPANGEHGFYYTQAVQTFDARTAVDHTKDTITLPAGHGLQTGDLVFYGTDPTKTIAREFASFGAGGNAAPTTRATINLPDAPIRGLEDNFGYHVIVDAHAPNQIRLATSAFAAAAASIVDLTAGTGAAHQLIRQTATSGIVVKAHMDASNSAEAGMTLSDKEDQPWPSVTAAALSGDIDKVFGAGQMLLEKFRGMDAVDQAEQRTGTESDKDPGKGFDLAGSVSIAYFEHDVHAIVGSTAILRSMGDITVNGHITQEVGMTATSEATRKGTDDSTGNDIEISVAVGVGIYDNDAQAVIQNGAQLDAFRATAITADVDYPMKADSVGAAINPLTTLQENGLSGFDSLNDGLLGLSGLFTSQTRTLAGSAEDKFVLAMSAVVTDYTNNVLASVGDNAKINQDATLNSNEQSVLVDAKLNAILIDVGQQSAINLSAPGFLESYQNNQTPDGETFDPKQVKDFFTELVNPLGVSGKNAAGGAMLLALADNTVVAQIGQGAQVHADAAGVTVNADSDFFNVSVVQTGTGSTDFGFSASISAADFESDTRASIGTGVTIDAGTLSVTAKDVLDRISIAGAFLKGEQAGIGASVGVNLIDQTVSAYIGRADTTADLAAPAATGINVPGAVTVSATSAGDIFAFVMSGAAQGFKTDADTPSAEDGAAKAKVNSNKVGAIALTVPVAYNDVTSNVQAYVDQYKLSVGTLNVSTDSAQDIQSVVIGASFALQTSSTGGGSKLDLAGAGAVAINDIQIGAAAFVKDSDVTSTGAIDVSAMDRSIIMADGGGFAITAASSSSAGAAISFGASIGINDITSNVSALLENVDVVAGGNVSVKAKTDTDIDSLTIAGAVSGRAGTSSTTGSLAIGGALSLNSVTNSVTADIVDGNVMISSGDLLVQAIDSTEINADAGGFAISAAVSGGTTLSGGIGVGLAFNDIENTTTAKIQNSPVNAAGNVTVDASADTAKIDALTVAATLAVAGGRGLSASLAAAGAGTHNEINNTVSALITGSGTVKSTGGDINVIANDTSLINSQSIGASVAASISGSQGAAIAVGVSIARNEISNQISAAITNTTVNADIGSVKVETKDSSTINALSVAASLSATGSASAGLSLSGGGSVASNVILTDANASITDSTVTATSDVKISADSMSTIDAGVYGLFLGGAASASAAGAAAIGAAIANNFIGYDIDENHQSSDALATLTNSSITSNRLNINSQAGQTINSVVLVGSAAIAAGGGPGLGAAGSGAESRNLISKHVNSTISGSGGAGINVPDVTMTSSDNSTIKTDTAAVSVALVASGSVGVSLAIGISLATNQINNHVETSITNAVVAANSGLSLTSNEGANITASSIAAALSAGVAGTIGVAVSGAGATADNQLSNKTLAFIEGSTITGGSANVQAFSFSQVNAIIVAASAAVGGGSTAGVGAAIGVSLATNTIGTPTDEGGPGVGDRSSQIIAYIDNSSVQVLGSINVESRVTDFVDATVVAGAVAAGLGTVGAAVAGAGASVSNSIQNQIRAYIEDSTGSGITGGYIHVHACNDATINSLVGAATLSGAAGLFSGAVSVSVALSENLINNDIDAYIARSNVTSSDRIDLESGEMARLTSDAFAAAASVSIGIGFALSGGGAESIGDITSTSDARVLDSTVTTGDMEILATHSGTTLVKTSAIAVSIGLVGLAAAGSVATSTVTSNANSLVSGSNVTASGYVGIITDVAPHAKAKAAGLTASTGAAVGVSTATITLDGTVTAKLDSKGKTFSASSLEVYAEASPPMGFYLPFDPDVDPNADPSVAPPSLAFAQGSAGGLLIGTDATVTSATNNIKVYADIAADSVVDVTSFVDVIALNYTEQTAESSSWALGLIAAGVTQATTTSNTEKIARIGDNARITARTLNVKTFGDDQNIAETAAGAAGGISGAVAIPSTNTTSLSKAEIGDGATINVSGLMRVNAQHRTRYDAVLTATSGGVISGGGGDLDNKIDSTVISYIGAGANITAQAMGGEALNQVVKRAPGENGSVDATAGGLVAGVGVDNDTELTLRTTVEVGDGATMNIGRIAGDRMVLNAVSEITAKDEITLRSGGLAAGGINDNTIRTILDDSRVIFGDNIDIKVKGELAAWARGGGKIDIQANSETFGAATIGEGISTIDIRPTKSVIVRPGAKLEATRDIKLSAGTGTDFNEDEYDIKSRVDTFAGSAIPIDLMDATATFIQTNLIDVMAGSSVRSAGDILLHTDRFGDNNVLAQAKAVNWVSGITNGINALTGAGGVEQFAGTANSQSSGVVNVAGLVETGIARNQKLIINSITQTDPSQPNNPNAFVVNESAQSTGDITYDKRIEVAKTSLDIALEEAQRQLIQYSGNPQLKSFYESEVSRLRAELNKQGFLEVPNGSTTGAQEVVRRTALVLSIDPIIAQAGSISIRAERIDGDGTMNSPSDASVEIINNSQAFLRLEGITIPDQTGGTFLNGQLISDVAAQDPFILVDNRADVTSSQITQNGQFRFAWPTINVIGAIDNSSGKVTLKNLPSGAGSITITSRVEAKEQVIQAGNSGSVTINLPGVGSVYELGGQAYPTWTDFDFSYTFNVVGVPLSFQTNDGAGPHELPRGTAQINSTFGTSTPVLNTAITSHLAQPAPADFNLAGARIFLSAAFVNLNGVIQSGKKDYALTITDAMAAEIEQIRNEFGASGQRLLESNTNEDFRVRWDFSAERIVVEEVESTGGYVDITGRISNTQNGAIRVLSGYSKISINNPKDYDIEIKRLDVSRRGEGTLIIKDINGGSAANPVVSTYRRQGDYVYRNTPQFNDRLSPNFQVNHLPQNGLRYGWTIAEENLERTTVKYGSSSWLGIDFVAPDPEDEISRTVEPIGVPRITESGVYFFVDPSNGERYSYSTSTENISSNTRTCCNYNETNWIGTTTYYATTITENGERTLHNHSIEADRPISIEFSGYDEGRIEIQSKGNVYITDEIENPSGTTTIRSDKSVFGESRGVVGGRIIDIATETATGGSIGTPTQLLGTDVNGEIDFDFISTQSATGQNVQLFEGHRVRVAADHTAGGVPGAVYEYVDTTPRTLNLVTTDYTTGRFQKIELNAGITLNTRQGHIGVFETRGDFLLNRVIANGSQSPVADGDVVLRAERGIQPGGGPGFIGVDGNSIDLIADAGDIGSLDGRIAADAGYFNAVKDPTHQLSAHATGDIYLNPFSTLIVDQIIAGGVVDILLIGSAAIVDGNLIDITDERSIAEITSAVWSDLQLTADLGADLKRTERVAAIKETQNQLYDAYWKFRSRQADPSVYDPAFRVTLLDAERDFYTPLFTQQGTEQSLTGAELDQFVATKMTELEDGRTQEYHALHATWGAVGDAYNPDFDYTLTAAEEAEIDASNKVWTTEELLNLRGVHFLNVTDTEFVIEEPNLVGSEIRINAAGGIGRYQNGFSIRLTDDAGNPAVLDLDELAAIAAAEPGDIIYATQEPSEVIASIGGGNTITLEALGGGNAGTWAALGFSVGQSISLETSTRDTTDSGTFYQISALNGAAMTLDTGGRTLQTDAARNITIAPVITNPAQQDQAAYIRVLRREDIDVKSDGPIFATSPRHIFLGSESDLAIGRVQAASDERVQIKVAGSITNASGGNSEVITGQRVVMEASSGSLGTIDQPIRIDTASGGYVIARAAGDVVIDETNASQTAGDLQINQVFARQGAAILTADGSIVDAFPGDETNVRAAEIVLDAGAAIGLPGNRFDVDVIGEGQFSAFADGDIFVAETAGNLGVRHVLSIKGSVDLLADVSILDASDVVNAYARDSVDAEAIEGLPRTDIVGNNITLTATLGTIGIPGNEVDLDLGEGGTLTTSIAVGQTGPFIIETGSLLVLFQVSPNGPNGAADPPPLAGSAETPTTWSTQRSSLRELVVHFNKPLANISPADVILTNLGVNPSDGNSTVVPLTQANLELSPDGAQLTIKLGVGEIVDGVYQLELRPAAAGGLVQMITPDAQNRLYSLRADWNGDGGVDLLDFSSFVYWFLQEDPVSPAYLDLNNDGGVDLLDFSTFVENFLKEVNLGGGASNQLNVGSDPEGELISSVTTLSSPTDVNGDGRVSALDALNIVNYLGEKNPGQYDEWRRDANRDHRVSALDALVVINQIAADRRSQNDPLESESVGSPTQTQSGNSSALIDAAMSSQQDDAYAEVLPVAEILAAEQSLRVSGAGQAQNPSRSSEDLPLADNSESTDPESAVDSAISLLMEELAF</sequence>
<dbReference type="EMBL" id="SJPN01000019">
    <property type="protein sequence ID" value="TWT91153.1"/>
    <property type="molecule type" value="Genomic_DNA"/>
</dbReference>
<dbReference type="InterPro" id="IPR002105">
    <property type="entry name" value="Dockerin_1_rpt"/>
</dbReference>
<dbReference type="Proteomes" id="UP000320176">
    <property type="component" value="Unassembled WGS sequence"/>
</dbReference>
<accession>A0A5C5ZXY8</accession>
<dbReference type="InterPro" id="IPR047881">
    <property type="entry name" value="LktA_repeat"/>
</dbReference>
<gene>
    <name evidence="2" type="ORF">Pla52n_66950</name>
</gene>
<name>A0A5C5ZXY8_9BACT</name>
<proteinExistence type="predicted"/>